<accession>A0A6A7Z103</accession>
<comment type="caution">
    <text evidence="1">The sequence shown here is derived from an EMBL/GenBank/DDBJ whole genome shotgun (WGS) entry which is preliminary data.</text>
</comment>
<proteinExistence type="predicted"/>
<dbReference type="AlphaFoldDB" id="A0A6A7Z103"/>
<name>A0A6A7Z103_9PSED</name>
<dbReference type="EMBL" id="WIWC01000062">
    <property type="protein sequence ID" value="MQT82758.1"/>
    <property type="molecule type" value="Genomic_DNA"/>
</dbReference>
<reference evidence="1" key="1">
    <citation type="submission" date="2019-10" db="EMBL/GenBank/DDBJ databases">
        <title>Evaluation of single-gene subtyping targets for Pseudomonas.</title>
        <authorList>
            <person name="Reichler S.J."/>
            <person name="Orsi R.H."/>
            <person name="Wiedmann M."/>
            <person name="Martin N.H."/>
            <person name="Murphy S.I."/>
        </authorList>
    </citation>
    <scope>NUCLEOTIDE SEQUENCE</scope>
    <source>
        <strain evidence="1">FSL R10-2339</strain>
    </source>
</reference>
<gene>
    <name evidence="1" type="ORF">GHN86_22240</name>
</gene>
<dbReference type="RefSeq" id="WP_153387328.1">
    <property type="nucleotide sequence ID" value="NZ_JBITTT010000031.1"/>
</dbReference>
<organism evidence="1">
    <name type="scientific">Pseudomonas helleri</name>
    <dbReference type="NCBI Taxonomy" id="1608996"/>
    <lineage>
        <taxon>Bacteria</taxon>
        <taxon>Pseudomonadati</taxon>
        <taxon>Pseudomonadota</taxon>
        <taxon>Gammaproteobacteria</taxon>
        <taxon>Pseudomonadales</taxon>
        <taxon>Pseudomonadaceae</taxon>
        <taxon>Pseudomonas</taxon>
    </lineage>
</organism>
<protein>
    <submittedName>
        <fullName evidence="1">Uncharacterized protein</fullName>
    </submittedName>
</protein>
<evidence type="ECO:0000313" key="1">
    <source>
        <dbReference type="EMBL" id="MQT82758.1"/>
    </source>
</evidence>
<sequence length="105" mass="11422">MPLPVTPYYERRLRDLRTLSPDTAALLERIALELQPQVLVTSTQNLETQLLDYLQAVGQQQARSVTRLAVWLNTVASAGALTPQQVATFVCEAATFGGPSGVVPE</sequence>